<keyword evidence="1" id="KW-0677">Repeat</keyword>
<dbReference type="InterPro" id="IPR011990">
    <property type="entry name" value="TPR-like_helical_dom_sf"/>
</dbReference>
<feature type="repeat" description="PPR" evidence="2">
    <location>
        <begin position="383"/>
        <end position="417"/>
    </location>
</feature>
<dbReference type="InterPro" id="IPR046960">
    <property type="entry name" value="PPR_At4g14850-like_plant"/>
</dbReference>
<dbReference type="PANTHER" id="PTHR47926:SF366">
    <property type="entry name" value="PENTATRICOPEPTIDE REPEAT SUPERFAMILY PROTEIN"/>
    <property type="match status" value="1"/>
</dbReference>
<dbReference type="InterPro" id="IPR046849">
    <property type="entry name" value="E2_motif"/>
</dbReference>
<dbReference type="GO" id="GO:0009451">
    <property type="term" value="P:RNA modification"/>
    <property type="evidence" value="ECO:0007669"/>
    <property type="project" value="InterPro"/>
</dbReference>
<dbReference type="Pfam" id="PF13041">
    <property type="entry name" value="PPR_2"/>
    <property type="match status" value="3"/>
</dbReference>
<dbReference type="AlphaFoldDB" id="A0A8K0HZB3"/>
<dbReference type="EMBL" id="CM017873">
    <property type="protein sequence ID" value="KAG1331028.1"/>
    <property type="molecule type" value="Genomic_DNA"/>
</dbReference>
<evidence type="ECO:0000256" key="1">
    <source>
        <dbReference type="ARBA" id="ARBA00022737"/>
    </source>
</evidence>
<feature type="repeat" description="PPR" evidence="2">
    <location>
        <begin position="78"/>
        <end position="112"/>
    </location>
</feature>
<reference evidence="4" key="1">
    <citation type="journal article" date="2017" name="Gigascience">
        <title>The genome draft of coconut (Cocos nucifera).</title>
        <authorList>
            <person name="Xiao Y."/>
            <person name="Xu P."/>
            <person name="Fan H."/>
            <person name="Baudouin L."/>
            <person name="Xia W."/>
            <person name="Bocs S."/>
            <person name="Xu J."/>
            <person name="Li Q."/>
            <person name="Guo A."/>
            <person name="Zhou L."/>
            <person name="Li J."/>
            <person name="Wu Y."/>
            <person name="Ma Z."/>
            <person name="Armero A."/>
            <person name="Issali A.E."/>
            <person name="Liu N."/>
            <person name="Peng M."/>
            <person name="Yang Y."/>
        </authorList>
    </citation>
    <scope>NUCLEOTIDE SEQUENCE</scope>
    <source>
        <tissue evidence="4">Spear leaf of Hainan Tall coconut</tissue>
    </source>
</reference>
<feature type="domain" description="DYW" evidence="3">
    <location>
        <begin position="598"/>
        <end position="690"/>
    </location>
</feature>
<dbReference type="Proteomes" id="UP000797356">
    <property type="component" value="Chromosome 2"/>
</dbReference>
<dbReference type="GO" id="GO:0008270">
    <property type="term" value="F:zinc ion binding"/>
    <property type="evidence" value="ECO:0007669"/>
    <property type="project" value="InterPro"/>
</dbReference>
<dbReference type="Pfam" id="PF14432">
    <property type="entry name" value="DYW_deaminase"/>
    <property type="match status" value="1"/>
</dbReference>
<dbReference type="GO" id="GO:0003723">
    <property type="term" value="F:RNA binding"/>
    <property type="evidence" value="ECO:0007669"/>
    <property type="project" value="InterPro"/>
</dbReference>
<dbReference type="InterPro" id="IPR002885">
    <property type="entry name" value="PPR_rpt"/>
</dbReference>
<dbReference type="FunFam" id="1.25.40.10:FF:000196">
    <property type="entry name" value="Pentatricopeptide repeat-containing protein At4g14850"/>
    <property type="match status" value="1"/>
</dbReference>
<dbReference type="Pfam" id="PF20430">
    <property type="entry name" value="Eplus_motif"/>
    <property type="match status" value="1"/>
</dbReference>
<dbReference type="NCBIfam" id="TIGR00756">
    <property type="entry name" value="PPR"/>
    <property type="match status" value="4"/>
</dbReference>
<protein>
    <submittedName>
        <fullName evidence="4">Pentatricopeptide repeat-containing protein</fullName>
    </submittedName>
</protein>
<dbReference type="FunFam" id="1.25.40.10:FF:000366">
    <property type="entry name" value="Pentatricopeptide (PPR) repeat-containing protein"/>
    <property type="match status" value="1"/>
</dbReference>
<keyword evidence="5" id="KW-1185">Reference proteome</keyword>
<dbReference type="PROSITE" id="PS51375">
    <property type="entry name" value="PPR"/>
    <property type="match status" value="4"/>
</dbReference>
<reference evidence="4" key="2">
    <citation type="submission" date="2019-07" db="EMBL/GenBank/DDBJ databases">
        <authorList>
            <person name="Yang Y."/>
            <person name="Bocs S."/>
            <person name="Baudouin L."/>
        </authorList>
    </citation>
    <scope>NUCLEOTIDE SEQUENCE</scope>
    <source>
        <tissue evidence="4">Spear leaf of Hainan Tall coconut</tissue>
    </source>
</reference>
<gene>
    <name evidence="4" type="ORF">COCNU_02G009960</name>
</gene>
<feature type="repeat" description="PPR" evidence="2">
    <location>
        <begin position="179"/>
        <end position="213"/>
    </location>
</feature>
<dbReference type="InterPro" id="IPR032867">
    <property type="entry name" value="DYW_dom"/>
</dbReference>
<dbReference type="Pfam" id="PF20431">
    <property type="entry name" value="E_motif"/>
    <property type="match status" value="1"/>
</dbReference>
<organism evidence="4 5">
    <name type="scientific">Cocos nucifera</name>
    <name type="common">Coconut palm</name>
    <dbReference type="NCBI Taxonomy" id="13894"/>
    <lineage>
        <taxon>Eukaryota</taxon>
        <taxon>Viridiplantae</taxon>
        <taxon>Streptophyta</taxon>
        <taxon>Embryophyta</taxon>
        <taxon>Tracheophyta</taxon>
        <taxon>Spermatophyta</taxon>
        <taxon>Magnoliopsida</taxon>
        <taxon>Liliopsida</taxon>
        <taxon>Arecaceae</taxon>
        <taxon>Arecoideae</taxon>
        <taxon>Cocoseae</taxon>
        <taxon>Attaleinae</taxon>
        <taxon>Cocos</taxon>
    </lineage>
</organism>
<evidence type="ECO:0000256" key="2">
    <source>
        <dbReference type="PROSITE-ProRule" id="PRU00708"/>
    </source>
</evidence>
<dbReference type="FunFam" id="1.25.40.10:FF:000344">
    <property type="entry name" value="Pentatricopeptide repeat-containing protein"/>
    <property type="match status" value="2"/>
</dbReference>
<dbReference type="Pfam" id="PF01535">
    <property type="entry name" value="PPR"/>
    <property type="match status" value="3"/>
</dbReference>
<feature type="repeat" description="PPR" evidence="2">
    <location>
        <begin position="282"/>
        <end position="316"/>
    </location>
</feature>
<evidence type="ECO:0000313" key="4">
    <source>
        <dbReference type="EMBL" id="KAG1331028.1"/>
    </source>
</evidence>
<dbReference type="InterPro" id="IPR046848">
    <property type="entry name" value="E_motif"/>
</dbReference>
<comment type="caution">
    <text evidence="4">The sequence shown here is derived from an EMBL/GenBank/DDBJ whole genome shotgun (WGS) entry which is preliminary data.</text>
</comment>
<name>A0A8K0HZB3_COCNU</name>
<proteinExistence type="predicted"/>
<accession>A0A8K0HZB3</accession>
<evidence type="ECO:0000313" key="5">
    <source>
        <dbReference type="Proteomes" id="UP000797356"/>
    </source>
</evidence>
<dbReference type="Gene3D" id="1.25.40.10">
    <property type="entry name" value="Tetratricopeptide repeat domain"/>
    <property type="match status" value="4"/>
</dbReference>
<dbReference type="OrthoDB" id="750109at2759"/>
<sequence length="690" mass="76427">MKLVKSQLWRPPDTVLAQLIQSCARTRNLDRGKQLHAHLVASGATPSTFVANHLISMYVKCGDLYHAIALFDRMPQRNLVTWTAMISGLSQNNKFGDALRTFSSMRAAGIKPTQFALSSAIQASAFFASLEFGKQMHCLSVKLGYDVELFVGSNLADMYSKCGSLVDACRVFDEMPDKDEVAWTTVIDGHTKNGSSEEAIVAFRDMFREGTVVIDQHLLCSVLSACGGLKAGNLGQCLHSCVVKLGLESDTIVGNALVNMYAKAGDVESASCVVGMNSNGWNVVSCSSLIDGYVEMDRIEEASRAFIESRRQGIEPNEFTFSSMIKACASQAALEQGIQLHAQVMKTSLFRDLFVSSTLIDMYGKCGLLNSSIQVFDEIQHPSDISWNSIVGVFAQHGRGKEAVRAFNRMISSGNKPNHITFVSLLMACSHAGLVEKGLEYFYSMNKTYGVEPREEHYACVIDMLGRAGRLKEAQEFITGMPFEPNAYGWCSLLGACRTRGEKELGELAAEKLMKLEPENSGIHILLSGIYASMGQWEDVKAVRKLMRDSRVKKLPGFSWVDVNKKTHMFGAEDWSHPQKKEIYEKLEELMVKIREAGYVPFTGSMPCNLEEDLKERLLHHHSERIAVAFALISIPSAKPIIVKKNLRACVDCHSAIKLISKVEGREIIVRDNARFHHFADGACSCGDYW</sequence>
<evidence type="ECO:0000259" key="3">
    <source>
        <dbReference type="Pfam" id="PF14432"/>
    </source>
</evidence>
<dbReference type="PANTHER" id="PTHR47926">
    <property type="entry name" value="PENTATRICOPEPTIDE REPEAT-CONTAINING PROTEIN"/>
    <property type="match status" value="1"/>
</dbReference>